<dbReference type="InterPro" id="IPR036086">
    <property type="entry name" value="ParB/Sulfiredoxin_sf"/>
</dbReference>
<dbReference type="AlphaFoldDB" id="A0A150MW17"/>
<dbReference type="GeneID" id="89613232"/>
<dbReference type="RefSeq" id="WP_053532668.1">
    <property type="nucleotide sequence ID" value="NZ_JARMRZ010000101.1"/>
</dbReference>
<name>A0A150MW17_GEOSE</name>
<dbReference type="Pfam" id="PF02195">
    <property type="entry name" value="ParB_N"/>
    <property type="match status" value="1"/>
</dbReference>
<dbReference type="InterPro" id="IPR003115">
    <property type="entry name" value="ParB_N"/>
</dbReference>
<dbReference type="Gene3D" id="3.90.1530.10">
    <property type="entry name" value="Conserved hypothetical protein from pyrococcus furiosus pfu- 392566-001, ParB domain"/>
    <property type="match status" value="1"/>
</dbReference>
<evidence type="ECO:0000313" key="2">
    <source>
        <dbReference type="EMBL" id="KYD28562.1"/>
    </source>
</evidence>
<evidence type="ECO:0000259" key="1">
    <source>
        <dbReference type="SMART" id="SM00470"/>
    </source>
</evidence>
<feature type="domain" description="ParB-like N-terminal" evidence="1">
    <location>
        <begin position="23"/>
        <end position="115"/>
    </location>
</feature>
<protein>
    <recommendedName>
        <fullName evidence="1">ParB-like N-terminal domain-containing protein</fullName>
    </recommendedName>
</protein>
<organism evidence="2 3">
    <name type="scientific">Geobacillus stearothermophilus</name>
    <name type="common">Bacillus stearothermophilus</name>
    <dbReference type="NCBI Taxonomy" id="1422"/>
    <lineage>
        <taxon>Bacteria</taxon>
        <taxon>Bacillati</taxon>
        <taxon>Bacillota</taxon>
        <taxon>Bacilli</taxon>
        <taxon>Bacillales</taxon>
        <taxon>Anoxybacillaceae</taxon>
        <taxon>Geobacillus</taxon>
    </lineage>
</organism>
<reference evidence="2 3" key="1">
    <citation type="submission" date="2016-01" db="EMBL/GenBank/DDBJ databases">
        <title>Draft Genome Sequences of Seven Thermophilic Sporeformers Isolated from Foods.</title>
        <authorList>
            <person name="Berendsen E.M."/>
            <person name="Wells-Bennik M.H."/>
            <person name="Krawcyk A.O."/>
            <person name="De Jong A."/>
            <person name="Holsappel S."/>
            <person name="Eijlander R.T."/>
            <person name="Kuipers O.P."/>
        </authorList>
    </citation>
    <scope>NUCLEOTIDE SEQUENCE [LARGE SCALE GENOMIC DNA]</scope>
    <source>
        <strain evidence="2 3">B4109</strain>
    </source>
</reference>
<evidence type="ECO:0000313" key="3">
    <source>
        <dbReference type="Proteomes" id="UP000075424"/>
    </source>
</evidence>
<dbReference type="PATRIC" id="fig|1422.18.peg.2022"/>
<dbReference type="SMART" id="SM00470">
    <property type="entry name" value="ParB"/>
    <property type="match status" value="1"/>
</dbReference>
<dbReference type="SUPFAM" id="SSF110849">
    <property type="entry name" value="ParB/Sulfiredoxin"/>
    <property type="match status" value="1"/>
</dbReference>
<sequence>MVGKESQQVQKINAKLAGGFKLAIVPIDQLEFLEKNARFMRNEMFQNLVNNIKRDGGLSQLPFCWLTPEGKYRILSGNHRCKAAIEAGLTEVPVIYTDRDLTKDEQIAIQLSHNSITGEDDPVILQELYAEIEDLDMKYYSGLDDKVLGQLEKVQIDGITEAHLDYLTVSFLFLPEEREELFNAFEKAKDEINSETVLARLADFDRLLEAQKKVKQSYNIFNGATSLMIILDIFERHLEDLKEGYLDENGEPEHKNRVPISTVFGSDEIPTEAAATLNKAIEKALSSGEIDKKEKWKFIENLAMKYLSGE</sequence>
<proteinExistence type="predicted"/>
<dbReference type="Proteomes" id="UP000075424">
    <property type="component" value="Unassembled WGS sequence"/>
</dbReference>
<dbReference type="EMBL" id="LQYV01000024">
    <property type="protein sequence ID" value="KYD28562.1"/>
    <property type="molecule type" value="Genomic_DNA"/>
</dbReference>
<gene>
    <name evidence="2" type="ORF">B4109_3025</name>
</gene>
<accession>A0A150MW17</accession>
<comment type="caution">
    <text evidence="2">The sequence shown here is derived from an EMBL/GenBank/DDBJ whole genome shotgun (WGS) entry which is preliminary data.</text>
</comment>